<dbReference type="SUPFAM" id="SSF52833">
    <property type="entry name" value="Thioredoxin-like"/>
    <property type="match status" value="1"/>
</dbReference>
<dbReference type="PROSITE" id="PS50405">
    <property type="entry name" value="GST_CTER"/>
    <property type="match status" value="1"/>
</dbReference>
<dbReference type="Proteomes" id="UP000254889">
    <property type="component" value="Chromosome"/>
</dbReference>
<evidence type="ECO:0000256" key="1">
    <source>
        <dbReference type="ARBA" id="ARBA00010007"/>
    </source>
</evidence>
<dbReference type="NCBIfam" id="TIGR01262">
    <property type="entry name" value="maiA"/>
    <property type="match status" value="1"/>
</dbReference>
<dbReference type="SUPFAM" id="SSF47616">
    <property type="entry name" value="GST C-terminal domain-like"/>
    <property type="match status" value="1"/>
</dbReference>
<gene>
    <name evidence="4" type="primary">maiA</name>
    <name evidence="4" type="ORF">DW352_09690</name>
</gene>
<accession>A0A346A461</accession>
<dbReference type="SFLD" id="SFLDS00019">
    <property type="entry name" value="Glutathione_Transferase_(cytos"/>
    <property type="match status" value="1"/>
</dbReference>
<feature type="domain" description="GST C-terminal" evidence="3">
    <location>
        <begin position="71"/>
        <end position="198"/>
    </location>
</feature>
<dbReference type="KEGG" id="ptaw:DW352_09690"/>
<proteinExistence type="inferred from homology"/>
<dbReference type="CDD" id="cd03191">
    <property type="entry name" value="GST_C_Zeta"/>
    <property type="match status" value="1"/>
</dbReference>
<dbReference type="GO" id="GO:0016034">
    <property type="term" value="F:maleylacetoacetate isomerase activity"/>
    <property type="evidence" value="ECO:0007669"/>
    <property type="project" value="UniProtKB-EC"/>
</dbReference>
<evidence type="ECO:0000259" key="2">
    <source>
        <dbReference type="PROSITE" id="PS50404"/>
    </source>
</evidence>
<dbReference type="GO" id="GO:0005737">
    <property type="term" value="C:cytoplasm"/>
    <property type="evidence" value="ECO:0007669"/>
    <property type="project" value="InterPro"/>
</dbReference>
<dbReference type="PROSITE" id="PS50404">
    <property type="entry name" value="GST_NTER"/>
    <property type="match status" value="1"/>
</dbReference>
<dbReference type="GO" id="GO:0006749">
    <property type="term" value="P:glutathione metabolic process"/>
    <property type="evidence" value="ECO:0007669"/>
    <property type="project" value="TreeGrafter"/>
</dbReference>
<dbReference type="InterPro" id="IPR004045">
    <property type="entry name" value="Glutathione_S-Trfase_N"/>
</dbReference>
<dbReference type="InterPro" id="IPR034330">
    <property type="entry name" value="GST_Zeta_C"/>
</dbReference>
<dbReference type="Gene3D" id="1.20.1050.10">
    <property type="match status" value="1"/>
</dbReference>
<dbReference type="FunFam" id="1.20.1050.10:FF:000010">
    <property type="entry name" value="Maleylacetoacetate isomerase isoform 1"/>
    <property type="match status" value="1"/>
</dbReference>
<evidence type="ECO:0000313" key="5">
    <source>
        <dbReference type="Proteomes" id="UP000254889"/>
    </source>
</evidence>
<dbReference type="InterPro" id="IPR010987">
    <property type="entry name" value="Glutathione-S-Trfase_C-like"/>
</dbReference>
<evidence type="ECO:0000259" key="3">
    <source>
        <dbReference type="PROSITE" id="PS50405"/>
    </source>
</evidence>
<comment type="similarity">
    <text evidence="1">Belongs to the GST superfamily. Zeta family.</text>
</comment>
<dbReference type="InterPro" id="IPR036249">
    <property type="entry name" value="Thioredoxin-like_sf"/>
</dbReference>
<evidence type="ECO:0000313" key="4">
    <source>
        <dbReference type="EMBL" id="AXK83958.1"/>
    </source>
</evidence>
<dbReference type="AlphaFoldDB" id="A0A346A461"/>
<sequence length="198" mass="22362">MRIVLAYKKLPYEAHYVSLPKMEHREPGYRDLNPQGLVPLLIEGGRSHIQTMAVIEYLDEIYPEPPLMPKDPLDRAYVRAFSQVISCDIHPLNNVRVLKRLKSQFGADEAATNEWYAHWIAEGLGGLEQYVAQEGRSGRFALGDSVTMADTCLVPQIFNAQRFGCPLDGYPKLMAIFEDCMKLPAFTDTQPSTQPDAF</sequence>
<dbReference type="GO" id="GO:0004364">
    <property type="term" value="F:glutathione transferase activity"/>
    <property type="evidence" value="ECO:0007669"/>
    <property type="project" value="TreeGrafter"/>
</dbReference>
<keyword evidence="4" id="KW-0413">Isomerase</keyword>
<dbReference type="EMBL" id="CP031417">
    <property type="protein sequence ID" value="AXK83958.1"/>
    <property type="molecule type" value="Genomic_DNA"/>
</dbReference>
<dbReference type="PANTHER" id="PTHR42673:SF4">
    <property type="entry name" value="MALEYLACETOACETATE ISOMERASE"/>
    <property type="match status" value="1"/>
</dbReference>
<dbReference type="Pfam" id="PF13409">
    <property type="entry name" value="GST_N_2"/>
    <property type="match status" value="1"/>
</dbReference>
<feature type="domain" description="GST N-terminal" evidence="2">
    <location>
        <begin position="1"/>
        <end position="66"/>
    </location>
</feature>
<reference evidence="4 5" key="1">
    <citation type="submission" date="2018-07" db="EMBL/GenBank/DDBJ databases">
        <authorList>
            <person name="Quirk P.G."/>
            <person name="Krulwich T.A."/>
        </authorList>
    </citation>
    <scope>NUCLEOTIDE SEQUENCE [LARGE SCALE GENOMIC DNA]</scope>
    <source>
        <strain evidence="4 5">CC-BB4</strain>
    </source>
</reference>
<name>A0A346A461_9HYPH</name>
<dbReference type="InterPro" id="IPR036282">
    <property type="entry name" value="Glutathione-S-Trfase_C_sf"/>
</dbReference>
<protein>
    <submittedName>
        <fullName evidence="4">Maleylacetoacetate isomerase</fullName>
        <ecNumber evidence="4">5.2.1.2</ecNumber>
    </submittedName>
</protein>
<dbReference type="PANTHER" id="PTHR42673">
    <property type="entry name" value="MALEYLACETOACETATE ISOMERASE"/>
    <property type="match status" value="1"/>
</dbReference>
<dbReference type="InterPro" id="IPR005955">
    <property type="entry name" value="GST_Zeta"/>
</dbReference>
<dbReference type="OrthoDB" id="509852at2"/>
<dbReference type="GO" id="GO:0006559">
    <property type="term" value="P:L-phenylalanine catabolic process"/>
    <property type="evidence" value="ECO:0007669"/>
    <property type="project" value="TreeGrafter"/>
</dbReference>
<dbReference type="InterPro" id="IPR040079">
    <property type="entry name" value="Glutathione_S-Trfase"/>
</dbReference>
<dbReference type="Gene3D" id="3.40.30.10">
    <property type="entry name" value="Glutaredoxin"/>
    <property type="match status" value="1"/>
</dbReference>
<dbReference type="EC" id="5.2.1.2" evidence="4"/>
<organism evidence="4 5">
    <name type="scientific">Pseudolabrys taiwanensis</name>
    <dbReference type="NCBI Taxonomy" id="331696"/>
    <lineage>
        <taxon>Bacteria</taxon>
        <taxon>Pseudomonadati</taxon>
        <taxon>Pseudomonadota</taxon>
        <taxon>Alphaproteobacteria</taxon>
        <taxon>Hyphomicrobiales</taxon>
        <taxon>Xanthobacteraceae</taxon>
        <taxon>Pseudolabrys</taxon>
    </lineage>
</organism>
<dbReference type="SFLD" id="SFLDG00358">
    <property type="entry name" value="Main_(cytGST)"/>
    <property type="match status" value="1"/>
</dbReference>
<keyword evidence="5" id="KW-1185">Reference proteome</keyword>